<keyword evidence="3" id="KW-0723">Serine/threonine-protein kinase</keyword>
<dbReference type="InterPro" id="IPR035014">
    <property type="entry name" value="STKc_cGK"/>
</dbReference>
<dbReference type="FunFam" id="1.10.510.10:FF:000210">
    <property type="entry name" value="Non-specific serine/threonine protein kinase"/>
    <property type="match status" value="1"/>
</dbReference>
<accession>T1K6W5</accession>
<dbReference type="Gene3D" id="2.60.120.10">
    <property type="entry name" value="Jelly Rolls"/>
    <property type="match status" value="2"/>
</dbReference>
<dbReference type="PROSITE" id="PS51285">
    <property type="entry name" value="AGC_KINASE_CTER"/>
    <property type="match status" value="1"/>
</dbReference>
<dbReference type="SMART" id="SM00133">
    <property type="entry name" value="S_TK_X"/>
    <property type="match status" value="1"/>
</dbReference>
<dbReference type="InterPro" id="IPR000595">
    <property type="entry name" value="cNMP-bd_dom"/>
</dbReference>
<feature type="domain" description="Cyclic nucleotide-binding" evidence="16">
    <location>
        <begin position="176"/>
        <end position="294"/>
    </location>
</feature>
<dbReference type="InterPro" id="IPR014710">
    <property type="entry name" value="RmlC-like_jellyroll"/>
</dbReference>
<dbReference type="EnsemblMetazoa" id="tetur06g01980.1">
    <property type="protein sequence ID" value="tetur06g01980.1"/>
    <property type="gene ID" value="tetur06g01980"/>
</dbReference>
<evidence type="ECO:0000256" key="5">
    <source>
        <dbReference type="ARBA" id="ARBA00022679"/>
    </source>
</evidence>
<dbReference type="Pfam" id="PF00027">
    <property type="entry name" value="cNMP_binding"/>
    <property type="match status" value="2"/>
</dbReference>
<evidence type="ECO:0000256" key="11">
    <source>
        <dbReference type="ARBA" id="ARBA00047462"/>
    </source>
</evidence>
<keyword evidence="6 13" id="KW-0547">Nucleotide-binding</keyword>
<dbReference type="GO" id="GO:0005524">
    <property type="term" value="F:ATP binding"/>
    <property type="evidence" value="ECO:0007669"/>
    <property type="project" value="UniProtKB-KW"/>
</dbReference>
<dbReference type="EC" id="2.7.11.12" evidence="2"/>
<dbReference type="PRINTS" id="PR00104">
    <property type="entry name" value="CGMPKINASE"/>
</dbReference>
<dbReference type="SUPFAM" id="SSF51206">
    <property type="entry name" value="cAMP-binding domain-like"/>
    <property type="match status" value="2"/>
</dbReference>
<comment type="similarity">
    <text evidence="1">Belongs to the protein kinase superfamily. AGC Ser/Thr protein kinase family. cGMP subfamily.</text>
</comment>
<dbReference type="PROSITE" id="PS50011">
    <property type="entry name" value="PROTEIN_KINASE_DOM"/>
    <property type="match status" value="1"/>
</dbReference>
<dbReference type="GO" id="GO:0030553">
    <property type="term" value="F:cGMP binding"/>
    <property type="evidence" value="ECO:0007669"/>
    <property type="project" value="UniProtKB-KW"/>
</dbReference>
<dbReference type="Pfam" id="PF00069">
    <property type="entry name" value="Pkinase"/>
    <property type="match status" value="1"/>
</dbReference>
<dbReference type="Proteomes" id="UP000015104">
    <property type="component" value="Unassembled WGS sequence"/>
</dbReference>
<dbReference type="PIRSF" id="PIRSF000559">
    <property type="entry name" value="cGMP-dep_kinase"/>
    <property type="match status" value="1"/>
</dbReference>
<evidence type="ECO:0000259" key="15">
    <source>
        <dbReference type="PROSITE" id="PS50011"/>
    </source>
</evidence>
<feature type="region of interest" description="Disordered" evidence="14">
    <location>
        <begin position="1"/>
        <end position="29"/>
    </location>
</feature>
<evidence type="ECO:0000256" key="13">
    <source>
        <dbReference type="PIRSR" id="PIRSR000559-2"/>
    </source>
</evidence>
<dbReference type="InterPro" id="IPR018490">
    <property type="entry name" value="cNMP-bd_dom_sf"/>
</dbReference>
<dbReference type="InterPro" id="IPR011009">
    <property type="entry name" value="Kinase-like_dom_sf"/>
</dbReference>
<dbReference type="SMART" id="SM00220">
    <property type="entry name" value="S_TKc"/>
    <property type="match status" value="1"/>
</dbReference>
<dbReference type="InterPro" id="IPR002374">
    <property type="entry name" value="cGMP_dep_kinase"/>
</dbReference>
<dbReference type="SUPFAM" id="SSF56112">
    <property type="entry name" value="Protein kinase-like (PK-like)"/>
    <property type="match status" value="1"/>
</dbReference>
<evidence type="ECO:0000256" key="1">
    <source>
        <dbReference type="ARBA" id="ARBA00006352"/>
    </source>
</evidence>
<dbReference type="PANTHER" id="PTHR24353:SF147">
    <property type="entry name" value="CGMP-DEPENDENT SERINE_THREONIN PROTEIN KINASE-RELATED"/>
    <property type="match status" value="1"/>
</dbReference>
<evidence type="ECO:0000256" key="4">
    <source>
        <dbReference type="ARBA" id="ARBA00022535"/>
    </source>
</evidence>
<feature type="domain" description="Protein kinase" evidence="15">
    <location>
        <begin position="329"/>
        <end position="590"/>
    </location>
</feature>
<dbReference type="PROSITE" id="PS00108">
    <property type="entry name" value="PROTEIN_KINASE_ST"/>
    <property type="match status" value="1"/>
</dbReference>
<evidence type="ECO:0000256" key="3">
    <source>
        <dbReference type="ARBA" id="ARBA00022527"/>
    </source>
</evidence>
<dbReference type="PANTHER" id="PTHR24353">
    <property type="entry name" value="CYCLIC NUCLEOTIDE-DEPENDENT PROTEIN KINASE"/>
    <property type="match status" value="1"/>
</dbReference>
<dbReference type="EMBL" id="CAEY01001797">
    <property type="status" value="NOT_ANNOTATED_CDS"/>
    <property type="molecule type" value="Genomic_DNA"/>
</dbReference>
<dbReference type="PROSITE" id="PS50042">
    <property type="entry name" value="CNMP_BINDING_3"/>
    <property type="match status" value="2"/>
</dbReference>
<organism evidence="18 19">
    <name type="scientific">Tetranychus urticae</name>
    <name type="common">Two-spotted spider mite</name>
    <dbReference type="NCBI Taxonomy" id="32264"/>
    <lineage>
        <taxon>Eukaryota</taxon>
        <taxon>Metazoa</taxon>
        <taxon>Ecdysozoa</taxon>
        <taxon>Arthropoda</taxon>
        <taxon>Chelicerata</taxon>
        <taxon>Arachnida</taxon>
        <taxon>Acari</taxon>
        <taxon>Acariformes</taxon>
        <taxon>Trombidiformes</taxon>
        <taxon>Prostigmata</taxon>
        <taxon>Eleutherengona</taxon>
        <taxon>Raphignathae</taxon>
        <taxon>Tetranychoidea</taxon>
        <taxon>Tetranychidae</taxon>
        <taxon>Tetranychus</taxon>
    </lineage>
</organism>
<evidence type="ECO:0000256" key="6">
    <source>
        <dbReference type="ARBA" id="ARBA00022741"/>
    </source>
</evidence>
<evidence type="ECO:0000256" key="9">
    <source>
        <dbReference type="ARBA" id="ARBA00022992"/>
    </source>
</evidence>
<keyword evidence="7" id="KW-0418">Kinase</keyword>
<name>T1K6W5_TETUR</name>
<feature type="binding site" evidence="13">
    <location>
        <begin position="335"/>
        <end position="343"/>
    </location>
    <ligand>
        <name>ATP</name>
        <dbReference type="ChEBI" id="CHEBI:30616"/>
    </ligand>
</feature>
<evidence type="ECO:0000256" key="10">
    <source>
        <dbReference type="ARBA" id="ARBA00047298"/>
    </source>
</evidence>
<keyword evidence="19" id="KW-1185">Reference proteome</keyword>
<proteinExistence type="inferred from homology"/>
<dbReference type="InterPro" id="IPR018488">
    <property type="entry name" value="cNMP-bd_CS"/>
</dbReference>
<reference evidence="18" key="2">
    <citation type="submission" date="2015-06" db="UniProtKB">
        <authorList>
            <consortium name="EnsemblMetazoa"/>
        </authorList>
    </citation>
    <scope>IDENTIFICATION</scope>
</reference>
<reference evidence="19" key="1">
    <citation type="submission" date="2011-08" db="EMBL/GenBank/DDBJ databases">
        <authorList>
            <person name="Rombauts S."/>
        </authorList>
    </citation>
    <scope>NUCLEOTIDE SEQUENCE</scope>
    <source>
        <strain evidence="19">London</strain>
    </source>
</reference>
<evidence type="ECO:0000259" key="16">
    <source>
        <dbReference type="PROSITE" id="PS50042"/>
    </source>
</evidence>
<dbReference type="InterPro" id="IPR000961">
    <property type="entry name" value="AGC-kinase_C"/>
</dbReference>
<dbReference type="CDD" id="cd00038">
    <property type="entry name" value="CAP_ED"/>
    <property type="match status" value="2"/>
</dbReference>
<dbReference type="PROSITE" id="PS00889">
    <property type="entry name" value="CNMP_BINDING_2"/>
    <property type="match status" value="2"/>
</dbReference>
<dbReference type="SMART" id="SM00100">
    <property type="entry name" value="cNMP"/>
    <property type="match status" value="2"/>
</dbReference>
<keyword evidence="8 13" id="KW-0067">ATP-binding</keyword>
<evidence type="ECO:0000256" key="12">
    <source>
        <dbReference type="PIRSR" id="PIRSR000559-1"/>
    </source>
</evidence>
<sequence>MSESPVEEAREARSPPPKKCGVSGDSVTSSDTIPIPVYAKDSKARQLIKDALLNNTFLQNSLDGFQLRLIVDAMYDKTFEKNDFLCEQGAYGTHLFVTASGSFQVIANGRPVKTIGPGKVIGELAILYNCTRTASVQALTKSGVWVLDRKVFQAIMINTSHNKRERYRAFLKSVPLLQSLDEELIARIVDVIELFPEGNYICRQGYHGDSFYIVANGSVRVTQEIPIKDSKVKEEKILRTLKKGDYFGEQALLSGGNLRTANVISEECECLVLDSNSFYSLVGDLNELRDKRYNINEAVPSETPSSSTELSLTEPADHDFFNSLKLEDFQVIATLGVGGFGKVDLVYLSSDPEKVFALKSCAKVFINTTQQQEHLINEKVVQKIASQHQFVVKLYRTFKDQHCLYFLLEAALGGELWTLLKKRGRFDESEARFYLGCVIEAIEFLHSNKIIYRDLKPENCLLDATGYLKITDFGFSKIITPATKTWTFCGTPEYAAPEIILNRGHDKAVDFWALGILLYELLTGVPPFQSTDPLKTYNIVLRGFDDIVFDSKCFSINAIHLIRRLCRDNPCERLGVQKNGINDVKKHKWFHGFDWEGLVNRQLKPPIVPILSGPADTRYFDLNQADVSIRVKLEKEIQSLIDQEKIATVEGWEVDF</sequence>
<evidence type="ECO:0000259" key="17">
    <source>
        <dbReference type="PROSITE" id="PS51285"/>
    </source>
</evidence>
<comment type="catalytic activity">
    <reaction evidence="11">
        <text>L-seryl-[protein] + ATP = O-phospho-L-seryl-[protein] + ADP + H(+)</text>
        <dbReference type="Rhea" id="RHEA:17989"/>
        <dbReference type="Rhea" id="RHEA-COMP:9863"/>
        <dbReference type="Rhea" id="RHEA-COMP:11604"/>
        <dbReference type="ChEBI" id="CHEBI:15378"/>
        <dbReference type="ChEBI" id="CHEBI:29999"/>
        <dbReference type="ChEBI" id="CHEBI:30616"/>
        <dbReference type="ChEBI" id="CHEBI:83421"/>
        <dbReference type="ChEBI" id="CHEBI:456216"/>
        <dbReference type="EC" id="2.7.11.12"/>
    </reaction>
</comment>
<dbReference type="InterPro" id="IPR000719">
    <property type="entry name" value="Prot_kinase_dom"/>
</dbReference>
<protein>
    <recommendedName>
        <fullName evidence="2">cGMP-dependent protein kinase</fullName>
        <ecNumber evidence="2">2.7.11.12</ecNumber>
    </recommendedName>
</protein>
<evidence type="ECO:0000256" key="7">
    <source>
        <dbReference type="ARBA" id="ARBA00022777"/>
    </source>
</evidence>
<evidence type="ECO:0000256" key="14">
    <source>
        <dbReference type="SAM" id="MobiDB-lite"/>
    </source>
</evidence>
<dbReference type="AlphaFoldDB" id="T1K6W5"/>
<feature type="active site" description="Proton acceptor" evidence="12">
    <location>
        <position position="454"/>
    </location>
</feature>
<evidence type="ECO:0000256" key="8">
    <source>
        <dbReference type="ARBA" id="ARBA00022840"/>
    </source>
</evidence>
<evidence type="ECO:0000313" key="19">
    <source>
        <dbReference type="Proteomes" id="UP000015104"/>
    </source>
</evidence>
<dbReference type="Gene3D" id="3.30.200.20">
    <property type="entry name" value="Phosphorylase Kinase, domain 1"/>
    <property type="match status" value="1"/>
</dbReference>
<dbReference type="CDD" id="cd05572">
    <property type="entry name" value="STKc_cGK"/>
    <property type="match status" value="1"/>
</dbReference>
<dbReference type="InterPro" id="IPR008271">
    <property type="entry name" value="Ser/Thr_kinase_AS"/>
</dbReference>
<keyword evidence="9" id="KW-0142">cGMP-binding</keyword>
<dbReference type="eggNOG" id="KOG0614">
    <property type="taxonomic scope" value="Eukaryota"/>
</dbReference>
<dbReference type="HOGENOM" id="CLU_000288_73_2_1"/>
<feature type="domain" description="Cyclic nucleotide-binding" evidence="16">
    <location>
        <begin position="58"/>
        <end position="173"/>
    </location>
</feature>
<keyword evidence="4" id="KW-0140">cGMP</keyword>
<dbReference type="GO" id="GO:0004692">
    <property type="term" value="F:cGMP-dependent protein kinase activity"/>
    <property type="evidence" value="ECO:0007669"/>
    <property type="project" value="UniProtKB-EC"/>
</dbReference>
<evidence type="ECO:0000256" key="2">
    <source>
        <dbReference type="ARBA" id="ARBA00012428"/>
    </source>
</evidence>
<feature type="binding site" evidence="13">
    <location>
        <position position="359"/>
    </location>
    <ligand>
        <name>ATP</name>
        <dbReference type="ChEBI" id="CHEBI:30616"/>
    </ligand>
</feature>
<keyword evidence="5" id="KW-0808">Transferase</keyword>
<comment type="catalytic activity">
    <reaction evidence="10">
        <text>L-threonyl-[protein] + ATP = O-phospho-L-threonyl-[protein] + ADP + H(+)</text>
        <dbReference type="Rhea" id="RHEA:46608"/>
        <dbReference type="Rhea" id="RHEA-COMP:11060"/>
        <dbReference type="Rhea" id="RHEA-COMP:11605"/>
        <dbReference type="ChEBI" id="CHEBI:15378"/>
        <dbReference type="ChEBI" id="CHEBI:30013"/>
        <dbReference type="ChEBI" id="CHEBI:30616"/>
        <dbReference type="ChEBI" id="CHEBI:61977"/>
        <dbReference type="ChEBI" id="CHEBI:456216"/>
        <dbReference type="EC" id="2.7.11.12"/>
    </reaction>
</comment>
<dbReference type="Gene3D" id="1.10.510.10">
    <property type="entry name" value="Transferase(Phosphotransferase) domain 1"/>
    <property type="match status" value="1"/>
</dbReference>
<evidence type="ECO:0000313" key="18">
    <source>
        <dbReference type="EnsemblMetazoa" id="tetur06g01980.1"/>
    </source>
</evidence>
<feature type="domain" description="AGC-kinase C-terminal" evidence="17">
    <location>
        <begin position="591"/>
        <end position="656"/>
    </location>
</feature>
<dbReference type="STRING" id="32264.T1K6W5"/>